<dbReference type="AlphaFoldDB" id="A0A0N7MUC5"/>
<reference evidence="2 5" key="1">
    <citation type="submission" date="2015-11" db="EMBL/GenBank/DDBJ databases">
        <authorList>
            <person name="Varghese N."/>
        </authorList>
    </citation>
    <scope>NUCLEOTIDE SEQUENCE [LARGE SCALE GENOMIC DNA]</scope>
    <source>
        <strain evidence="2 5">JGI-8</strain>
    </source>
</reference>
<accession>A0A0P1LR92</accession>
<accession>A0A0P1MH48</accession>
<accession>A0A0P1LFH2</accession>
<dbReference type="Proteomes" id="UP000182011">
    <property type="component" value="Unassembled WGS sequence"/>
</dbReference>
<feature type="transmembrane region" description="Helical" evidence="1">
    <location>
        <begin position="161"/>
        <end position="180"/>
    </location>
</feature>
<accession>A0A0N7MW78</accession>
<proteinExistence type="predicted"/>
<evidence type="ECO:0000313" key="5">
    <source>
        <dbReference type="Proteomes" id="UP000182200"/>
    </source>
</evidence>
<keyword evidence="1" id="KW-0812">Transmembrane</keyword>
<accession>A0A0P1MPE2</accession>
<accession>A0A0P1LGG9</accession>
<name>A0A0N7MUC5_9BACT</name>
<reference evidence="3 4" key="2">
    <citation type="submission" date="2015-11" db="EMBL/GenBank/DDBJ databases">
        <authorList>
            <person name="Zhang Y."/>
            <person name="Guo Z."/>
        </authorList>
    </citation>
    <scope>NUCLEOTIDE SEQUENCE [LARGE SCALE GENOMIC DNA]</scope>
    <source>
        <strain evidence="3">JGI-4</strain>
    </source>
</reference>
<evidence type="ECO:0000313" key="3">
    <source>
        <dbReference type="EMBL" id="CUU01047.1"/>
    </source>
</evidence>
<dbReference type="EMBL" id="FAOP01000001">
    <property type="protein sequence ID" value="CUU01047.1"/>
    <property type="molecule type" value="Genomic_DNA"/>
</dbReference>
<gene>
    <name evidence="3" type="ORF">JGI4_00170</name>
    <name evidence="2" type="ORF">JGI8_01709</name>
</gene>
<accession>A0A0P1M5E6</accession>
<evidence type="ECO:0000256" key="1">
    <source>
        <dbReference type="SAM" id="Phobius"/>
    </source>
</evidence>
<organism evidence="3 4">
    <name type="scientific">Candidatus Kryptonium thompsonii</name>
    <dbReference type="NCBI Taxonomy" id="1633631"/>
    <lineage>
        <taxon>Bacteria</taxon>
        <taxon>Pseudomonadati</taxon>
        <taxon>Candidatus Kryptoniota</taxon>
        <taxon>Candidatus Kryptonium</taxon>
    </lineage>
</organism>
<dbReference type="RefSeq" id="WP_047134656.1">
    <property type="nucleotide sequence ID" value="NZ_CZVI01000030.1"/>
</dbReference>
<evidence type="ECO:0000313" key="4">
    <source>
        <dbReference type="Proteomes" id="UP000182011"/>
    </source>
</evidence>
<sequence>MKNQKILFLLSFILLFTPMRSQHLHGSEMQSAQRIKEIIFGNYLAKIYLPKIELNREFELKVEIEDKEMHNLPEGVRIFLNVNYLDATPEDSVEISRTKELEMVKPGKYFLKEKLSRPGSYDLVVKFVDEQTGVEKEVIFEVELLKPKNFWSSMMDMHGTMMYGAIGIAVMIIMMAIKFIF</sequence>
<keyword evidence="1" id="KW-1133">Transmembrane helix</keyword>
<accession>A0A0S4MPT9</accession>
<keyword evidence="1" id="KW-0472">Membrane</keyword>
<accession>A0A0P1NXN4</accession>
<keyword evidence="5" id="KW-1185">Reference proteome</keyword>
<evidence type="ECO:0000313" key="2">
    <source>
        <dbReference type="EMBL" id="CUS92659.1"/>
    </source>
</evidence>
<accession>A0A0N7MUC5</accession>
<dbReference type="Proteomes" id="UP000182200">
    <property type="component" value="Unassembled WGS sequence"/>
</dbReference>
<dbReference type="STRING" id="1633631.GCA_001442925_00170"/>
<protein>
    <submittedName>
        <fullName evidence="3">Uncharacterized protein</fullName>
    </submittedName>
</protein>
<dbReference type="EMBL" id="CZVI01000030">
    <property type="protein sequence ID" value="CUS92659.1"/>
    <property type="molecule type" value="Genomic_DNA"/>
</dbReference>